<evidence type="ECO:0008006" key="3">
    <source>
        <dbReference type="Google" id="ProtNLM"/>
    </source>
</evidence>
<evidence type="ECO:0000313" key="1">
    <source>
        <dbReference type="EMBL" id="CEP19531.1"/>
    </source>
</evidence>
<dbReference type="AlphaFoldDB" id="A0A0B7NLQ6"/>
<dbReference type="Proteomes" id="UP000054107">
    <property type="component" value="Unassembled WGS sequence"/>
</dbReference>
<proteinExistence type="predicted"/>
<dbReference type="EMBL" id="LN734038">
    <property type="protein sequence ID" value="CEP19531.1"/>
    <property type="molecule type" value="Genomic_DNA"/>
</dbReference>
<organism evidence="1 2">
    <name type="scientific">Parasitella parasitica</name>
    <dbReference type="NCBI Taxonomy" id="35722"/>
    <lineage>
        <taxon>Eukaryota</taxon>
        <taxon>Fungi</taxon>
        <taxon>Fungi incertae sedis</taxon>
        <taxon>Mucoromycota</taxon>
        <taxon>Mucoromycotina</taxon>
        <taxon>Mucoromycetes</taxon>
        <taxon>Mucorales</taxon>
        <taxon>Mucorineae</taxon>
        <taxon>Mucoraceae</taxon>
        <taxon>Parasitella</taxon>
    </lineage>
</organism>
<evidence type="ECO:0000313" key="2">
    <source>
        <dbReference type="Proteomes" id="UP000054107"/>
    </source>
</evidence>
<dbReference type="OrthoDB" id="2288126at2759"/>
<accession>A0A0B7NLQ6</accession>
<protein>
    <recommendedName>
        <fullName evidence="3">Reverse transcriptase zinc-binding domain-containing protein</fullName>
    </recommendedName>
</protein>
<reference evidence="1 2" key="1">
    <citation type="submission" date="2014-09" db="EMBL/GenBank/DDBJ databases">
        <authorList>
            <person name="Ellenberger Sabrina"/>
        </authorList>
    </citation>
    <scope>NUCLEOTIDE SEQUENCE [LARGE SCALE GENOMIC DNA]</scope>
    <source>
        <strain evidence="1 2">CBS 412.66</strain>
    </source>
</reference>
<gene>
    <name evidence="1" type="primary">PARPA_13847.1 scaffold 47132</name>
</gene>
<keyword evidence="2" id="KW-1185">Reference proteome</keyword>
<sequence>MGTQSDWIYYFPGQIKNCGGRGIPIKKPLPEDCISPTFCPPQAVASRYPGVLKLTGNDILTFDPASQALQVRISARGLPHPTTSRRALQFLQSQQLLLNNFVHFNMLPLVPRPVIQHIDLSNITSYTESIHHVSTLLISLLSSSFSFESHSFLLSLPTNQGYKSLPLHTNMSSSSSPLGVVKWKQFWALQIPLNARNTWFRILHEKVTSRQLLNQRMRDHFTPYCPHCQSSSSNLPPVIEDTEHFLFSCPLKLEVWRHTLSLYISPRFIHFAYEEYLAILHLRLTFDRSSHELFPDLSVFQVFACIQQAIWSAHYCQVFHHSPFIPSTVILSIYRSLHLLDSQLSFDSTI</sequence>
<name>A0A0B7NLQ6_9FUNG</name>